<evidence type="ECO:0000313" key="7">
    <source>
        <dbReference type="Proteomes" id="UP001161757"/>
    </source>
</evidence>
<dbReference type="GO" id="GO:0005778">
    <property type="term" value="C:peroxisomal membrane"/>
    <property type="evidence" value="ECO:0007669"/>
    <property type="project" value="UniProtKB-SubCell"/>
</dbReference>
<evidence type="ECO:0000313" key="6">
    <source>
        <dbReference type="EMBL" id="KAJ8988744.1"/>
    </source>
</evidence>
<protein>
    <submittedName>
        <fullName evidence="6">Uncharacterized protein</fullName>
    </submittedName>
</protein>
<dbReference type="GO" id="GO:0016559">
    <property type="term" value="P:peroxisome fission"/>
    <property type="evidence" value="ECO:0007669"/>
    <property type="project" value="InterPro"/>
</dbReference>
<dbReference type="Pfam" id="PF05648">
    <property type="entry name" value="PEX11"/>
    <property type="match status" value="1"/>
</dbReference>
<dbReference type="PANTHER" id="PTHR12652">
    <property type="entry name" value="PEROXISOMAL BIOGENESIS FACTOR 11"/>
    <property type="match status" value="1"/>
</dbReference>
<dbReference type="EMBL" id="JAJGCB010000017">
    <property type="protein sequence ID" value="KAJ8988744.1"/>
    <property type="molecule type" value="Genomic_DNA"/>
</dbReference>
<evidence type="ECO:0000256" key="5">
    <source>
        <dbReference type="SAM" id="MobiDB-lite"/>
    </source>
</evidence>
<reference evidence="6" key="1">
    <citation type="submission" date="2023-01" db="EMBL/GenBank/DDBJ databases">
        <title>Exophiala dermititidis isolated from Cystic Fibrosis Patient.</title>
        <authorList>
            <person name="Kurbessoian T."/>
            <person name="Crocker A."/>
            <person name="Murante D."/>
            <person name="Hogan D.A."/>
            <person name="Stajich J.E."/>
        </authorList>
    </citation>
    <scope>NUCLEOTIDE SEQUENCE</scope>
    <source>
        <strain evidence="6">Ex8</strain>
    </source>
</reference>
<organism evidence="6 7">
    <name type="scientific">Exophiala dermatitidis</name>
    <name type="common">Black yeast-like fungus</name>
    <name type="synonym">Wangiella dermatitidis</name>
    <dbReference type="NCBI Taxonomy" id="5970"/>
    <lineage>
        <taxon>Eukaryota</taxon>
        <taxon>Fungi</taxon>
        <taxon>Dikarya</taxon>
        <taxon>Ascomycota</taxon>
        <taxon>Pezizomycotina</taxon>
        <taxon>Eurotiomycetes</taxon>
        <taxon>Chaetothyriomycetidae</taxon>
        <taxon>Chaetothyriales</taxon>
        <taxon>Herpotrichiellaceae</taxon>
        <taxon>Exophiala</taxon>
    </lineage>
</organism>
<evidence type="ECO:0000256" key="1">
    <source>
        <dbReference type="ARBA" id="ARBA00022593"/>
    </source>
</evidence>
<name>A0AAN6EP79_EXODE</name>
<gene>
    <name evidence="6" type="ORF">HRR80_007369</name>
</gene>
<evidence type="ECO:0000256" key="3">
    <source>
        <dbReference type="ARBA" id="ARBA00023140"/>
    </source>
</evidence>
<dbReference type="Proteomes" id="UP001161757">
    <property type="component" value="Unassembled WGS sequence"/>
</dbReference>
<comment type="caution">
    <text evidence="6">The sequence shown here is derived from an EMBL/GenBank/DDBJ whole genome shotgun (WGS) entry which is preliminary data.</text>
</comment>
<dbReference type="PANTHER" id="PTHR12652:SF25">
    <property type="entry name" value="MICROBODY (PEROXISOME) PROLIFERATION PROTEIN PEROXIN 11C (EUROFUNG)"/>
    <property type="match status" value="1"/>
</dbReference>
<accession>A0AAN6EP79</accession>
<evidence type="ECO:0000256" key="4">
    <source>
        <dbReference type="ARBA" id="ARBA00046271"/>
    </source>
</evidence>
<evidence type="ECO:0000256" key="2">
    <source>
        <dbReference type="ARBA" id="ARBA00023136"/>
    </source>
</evidence>
<keyword evidence="3" id="KW-0576">Peroxisome</keyword>
<feature type="region of interest" description="Disordered" evidence="5">
    <location>
        <begin position="1"/>
        <end position="25"/>
    </location>
</feature>
<comment type="subcellular location">
    <subcellularLocation>
        <location evidence="4">Peroxisome membrane</location>
    </subcellularLocation>
</comment>
<sequence length="308" mass="33885">MSANESTHPDPSVVPHDPVETDNLSGGIEAIKPEEKPALAKLPKDVTHTISKTDEIIVRISKLIKTTAGLGAALSTLNYSIYLAAYLHAKAPTRAAVITYISRLIGRTPSKIPPGALAPANPTSFLTPLGSLISDTRTTLRLTGLIPLYIWLKTLLSRKSAAEMDPALRRVALIQCTAYMGFQALENIYHLVVKGVLPADIVAKRGGINKWVAWSCRAWLVGVAADFLRLLREAQLDKSKRAAKSTQEREDSDRKWWNEFMVAAYWIPVAIHYSNYPEGIRYMNTGLVGFFGLMAGLNNFRTQWAATA</sequence>
<proteinExistence type="predicted"/>
<dbReference type="InterPro" id="IPR008733">
    <property type="entry name" value="PEX11"/>
</dbReference>
<dbReference type="AlphaFoldDB" id="A0AAN6EP79"/>
<keyword evidence="1" id="KW-0962">Peroxisome biogenesis</keyword>
<keyword evidence="2" id="KW-0472">Membrane</keyword>